<protein>
    <recommendedName>
        <fullName evidence="2">site-specific DNA-methyltransferase (cytosine-N(4)-specific)</fullName>
        <ecNumber evidence="2">2.1.1.113</ecNumber>
    </recommendedName>
</protein>
<keyword evidence="3" id="KW-0489">Methyltransferase</keyword>
<evidence type="ECO:0000256" key="8">
    <source>
        <dbReference type="ARBA" id="ARBA00049120"/>
    </source>
</evidence>
<evidence type="ECO:0000256" key="5">
    <source>
        <dbReference type="ARBA" id="ARBA00022691"/>
    </source>
</evidence>
<reference evidence="10" key="1">
    <citation type="submission" date="2009-10" db="EMBL/GenBank/DDBJ databases">
        <title>Diversity of trophic interactions inside an arsenic-rich microbial ecosystem.</title>
        <authorList>
            <person name="Bertin P.N."/>
            <person name="Heinrich-Salmeron A."/>
            <person name="Pelletier E."/>
            <person name="Goulhen-Chollet F."/>
            <person name="Arsene-Ploetze F."/>
            <person name="Gallien S."/>
            <person name="Calteau A."/>
            <person name="Vallenet D."/>
            <person name="Casiot C."/>
            <person name="Chane-Woon-Ming B."/>
            <person name="Giloteaux L."/>
            <person name="Barakat M."/>
            <person name="Bonnefoy V."/>
            <person name="Bruneel O."/>
            <person name="Chandler M."/>
            <person name="Cleiss J."/>
            <person name="Duran R."/>
            <person name="Elbaz-Poulichet F."/>
            <person name="Fonknechten N."/>
            <person name="Lauga B."/>
            <person name="Mornico D."/>
            <person name="Ortet P."/>
            <person name="Schaeffer C."/>
            <person name="Siguier P."/>
            <person name="Alexander Thil Smith A."/>
            <person name="Van Dorsselaer A."/>
            <person name="Weissenbach J."/>
            <person name="Medigue C."/>
            <person name="Le Paslier D."/>
        </authorList>
    </citation>
    <scope>NUCLEOTIDE SEQUENCE</scope>
</reference>
<evidence type="ECO:0000256" key="4">
    <source>
        <dbReference type="ARBA" id="ARBA00022679"/>
    </source>
</evidence>
<name>E6Q868_9ZZZZ</name>
<comment type="similarity">
    <text evidence="1">Belongs to the N(4)/N(6)-methyltransferase family. N(4) subfamily.</text>
</comment>
<sequence length="485" mass="53826">MGKVGIVARPLSWKPGVISLFGAKRRSTFGGYGKSSRKGSGLSVGNMIPMFEPLTPAIGVVRNTKLSNPNLNRVSEADATIHNWYRFVLSFPPHLVRDYLADRFATRGGLTRGQTILDPFCGTGTTIVEARRLGYEAVGIEAHPMAHFASRVKANWIGNPGEIERLAALTAGTAERTRAATRKPRTLDAEQKKLLLKDCICEGPLNKVLILNATIEKVFPPDLIDYARLALAKVAVSTASNLHFGPEVGVRGCKLDADVFGAWQLQMKIIAGDLRMVQMQAGPFVDAMVYRADARAMNGILPPRSVNAVFTSPPYPNEKDYTRTTRLESVILGFLTDKKSLRAIKQPLMRSNTRNIYKGDEDHLYAERFTDVGKLAAEIERKRIEAGADSGFERLYHRVTTLYFGGMARHFDELRTALAPGASLGYVVGDQASFFRVHIPTAEILAKIARHYGYEHVETEVFRTRIATATKKQMEEHVLWLRWPG</sequence>
<evidence type="ECO:0000259" key="9">
    <source>
        <dbReference type="Pfam" id="PF01555"/>
    </source>
</evidence>
<dbReference type="PROSITE" id="PS00093">
    <property type="entry name" value="N4_MTASE"/>
    <property type="match status" value="1"/>
</dbReference>
<dbReference type="SUPFAM" id="SSF53335">
    <property type="entry name" value="S-adenosyl-L-methionine-dependent methyltransferases"/>
    <property type="match status" value="1"/>
</dbReference>
<dbReference type="GO" id="GO:0032259">
    <property type="term" value="P:methylation"/>
    <property type="evidence" value="ECO:0007669"/>
    <property type="project" value="UniProtKB-KW"/>
</dbReference>
<accession>E6Q868</accession>
<dbReference type="GO" id="GO:0003677">
    <property type="term" value="F:DNA binding"/>
    <property type="evidence" value="ECO:0007669"/>
    <property type="project" value="UniProtKB-KW"/>
</dbReference>
<dbReference type="GO" id="GO:0009307">
    <property type="term" value="P:DNA restriction-modification system"/>
    <property type="evidence" value="ECO:0007669"/>
    <property type="project" value="UniProtKB-KW"/>
</dbReference>
<keyword evidence="5" id="KW-0949">S-adenosyl-L-methionine</keyword>
<comment type="catalytic activity">
    <reaction evidence="8">
        <text>a 2'-deoxycytidine in DNA + S-adenosyl-L-methionine = an N(4)-methyl-2'-deoxycytidine in DNA + S-adenosyl-L-homocysteine + H(+)</text>
        <dbReference type="Rhea" id="RHEA:16857"/>
        <dbReference type="Rhea" id="RHEA-COMP:11369"/>
        <dbReference type="Rhea" id="RHEA-COMP:13674"/>
        <dbReference type="ChEBI" id="CHEBI:15378"/>
        <dbReference type="ChEBI" id="CHEBI:57856"/>
        <dbReference type="ChEBI" id="CHEBI:59789"/>
        <dbReference type="ChEBI" id="CHEBI:85452"/>
        <dbReference type="ChEBI" id="CHEBI:137933"/>
        <dbReference type="EC" id="2.1.1.113"/>
    </reaction>
</comment>
<dbReference type="GO" id="GO:0008170">
    <property type="term" value="F:N-methyltransferase activity"/>
    <property type="evidence" value="ECO:0007669"/>
    <property type="project" value="InterPro"/>
</dbReference>
<dbReference type="InterPro" id="IPR002941">
    <property type="entry name" value="DNA_methylase_N4/N6"/>
</dbReference>
<dbReference type="EMBL" id="CABO01000060">
    <property type="protein sequence ID" value="CBI03394.1"/>
    <property type="molecule type" value="Genomic_DNA"/>
</dbReference>
<evidence type="ECO:0000256" key="2">
    <source>
        <dbReference type="ARBA" id="ARBA00012185"/>
    </source>
</evidence>
<dbReference type="InterPro" id="IPR029063">
    <property type="entry name" value="SAM-dependent_MTases_sf"/>
</dbReference>
<gene>
    <name evidence="10" type="ORF">CARN4_1559</name>
</gene>
<dbReference type="AlphaFoldDB" id="E6Q868"/>
<evidence type="ECO:0000256" key="3">
    <source>
        <dbReference type="ARBA" id="ARBA00022603"/>
    </source>
</evidence>
<keyword evidence="4" id="KW-0808">Transferase</keyword>
<feature type="domain" description="DNA methylase N-4/N-6" evidence="9">
    <location>
        <begin position="112"/>
        <end position="144"/>
    </location>
</feature>
<evidence type="ECO:0000256" key="1">
    <source>
        <dbReference type="ARBA" id="ARBA00010203"/>
    </source>
</evidence>
<comment type="caution">
    <text evidence="10">The sequence shown here is derived from an EMBL/GenBank/DDBJ whole genome shotgun (WGS) entry which is preliminary data.</text>
</comment>
<dbReference type="EC" id="2.1.1.113" evidence="2"/>
<dbReference type="CDD" id="cd02440">
    <property type="entry name" value="AdoMet_MTases"/>
    <property type="match status" value="1"/>
</dbReference>
<dbReference type="InterPro" id="IPR017985">
    <property type="entry name" value="MeTrfase_CN4_CS"/>
</dbReference>
<evidence type="ECO:0000256" key="6">
    <source>
        <dbReference type="ARBA" id="ARBA00022747"/>
    </source>
</evidence>
<proteinExistence type="inferred from homology"/>
<dbReference type="GO" id="GO:0015667">
    <property type="term" value="F:site-specific DNA-methyltransferase (cytosine-N4-specific) activity"/>
    <property type="evidence" value="ECO:0007669"/>
    <property type="project" value="UniProtKB-EC"/>
</dbReference>
<organism evidence="10">
    <name type="scientific">mine drainage metagenome</name>
    <dbReference type="NCBI Taxonomy" id="410659"/>
    <lineage>
        <taxon>unclassified sequences</taxon>
        <taxon>metagenomes</taxon>
        <taxon>ecological metagenomes</taxon>
    </lineage>
</organism>
<dbReference type="Pfam" id="PF01555">
    <property type="entry name" value="N6_N4_Mtase"/>
    <property type="match status" value="1"/>
</dbReference>
<evidence type="ECO:0000256" key="7">
    <source>
        <dbReference type="ARBA" id="ARBA00023125"/>
    </source>
</evidence>
<keyword evidence="6" id="KW-0680">Restriction system</keyword>
<dbReference type="Gene3D" id="3.40.50.150">
    <property type="entry name" value="Vaccinia Virus protein VP39"/>
    <property type="match status" value="2"/>
</dbReference>
<keyword evidence="7" id="KW-0238">DNA-binding</keyword>
<evidence type="ECO:0000313" key="10">
    <source>
        <dbReference type="EMBL" id="CBI03394.1"/>
    </source>
</evidence>